<evidence type="ECO:0000259" key="3">
    <source>
        <dbReference type="Pfam" id="PF10374"/>
    </source>
</evidence>
<organism evidence="4 5">
    <name type="scientific">Rhodocollybia butyracea</name>
    <dbReference type="NCBI Taxonomy" id="206335"/>
    <lineage>
        <taxon>Eukaryota</taxon>
        <taxon>Fungi</taxon>
        <taxon>Dikarya</taxon>
        <taxon>Basidiomycota</taxon>
        <taxon>Agaricomycotina</taxon>
        <taxon>Agaricomycetes</taxon>
        <taxon>Agaricomycetidae</taxon>
        <taxon>Agaricales</taxon>
        <taxon>Marasmiineae</taxon>
        <taxon>Omphalotaceae</taxon>
        <taxon>Rhodocollybia</taxon>
    </lineage>
</organism>
<comment type="caution">
    <text evidence="4">The sequence shown here is derived from an EMBL/GenBank/DDBJ whole genome shotgun (WGS) entry which is preliminary data.</text>
</comment>
<evidence type="ECO:0000259" key="2">
    <source>
        <dbReference type="Pfam" id="PF10373"/>
    </source>
</evidence>
<feature type="domain" description="DNA/RNA-binding" evidence="2">
    <location>
        <begin position="246"/>
        <end position="562"/>
    </location>
</feature>
<keyword evidence="5" id="KW-1185">Reference proteome</keyword>
<proteinExistence type="predicted"/>
<evidence type="ECO:0000313" key="5">
    <source>
        <dbReference type="Proteomes" id="UP000772434"/>
    </source>
</evidence>
<evidence type="ECO:0008006" key="6">
    <source>
        <dbReference type="Google" id="ProtNLM"/>
    </source>
</evidence>
<protein>
    <recommendedName>
        <fullName evidence="6">Protein SMG7</fullName>
    </recommendedName>
</protein>
<dbReference type="Gene3D" id="1.25.40.10">
    <property type="entry name" value="Tetratricopeptide repeat domain"/>
    <property type="match status" value="1"/>
</dbReference>
<evidence type="ECO:0000256" key="1">
    <source>
        <dbReference type="SAM" id="MobiDB-lite"/>
    </source>
</evidence>
<feature type="region of interest" description="Disordered" evidence="1">
    <location>
        <begin position="161"/>
        <end position="181"/>
    </location>
</feature>
<feature type="domain" description="Telomerase activating protein Est1-like N-terminal" evidence="3">
    <location>
        <begin position="60"/>
        <end position="207"/>
    </location>
</feature>
<dbReference type="EMBL" id="JADNRY010000001">
    <property type="protein sequence ID" value="KAF9078548.1"/>
    <property type="molecule type" value="Genomic_DNA"/>
</dbReference>
<evidence type="ECO:0000313" key="4">
    <source>
        <dbReference type="EMBL" id="KAF9078548.1"/>
    </source>
</evidence>
<dbReference type="PANTHER" id="PTHR15696:SF36">
    <property type="entry name" value="NONSENSE-MEDIATED MRNA DECAY FACTOR"/>
    <property type="match status" value="1"/>
</dbReference>
<dbReference type="PANTHER" id="PTHR15696">
    <property type="entry name" value="SMG-7 SUPPRESSOR WITH MORPHOLOGICAL EFFECT ON GENITALIA PROTEIN 7"/>
    <property type="match status" value="1"/>
</dbReference>
<dbReference type="Pfam" id="PF10374">
    <property type="entry name" value="EST1"/>
    <property type="match status" value="1"/>
</dbReference>
<name>A0A9P5QAD9_9AGAR</name>
<dbReference type="InterPro" id="IPR019458">
    <property type="entry name" value="Est1-like_N"/>
</dbReference>
<dbReference type="OrthoDB" id="69928at2759"/>
<dbReference type="Pfam" id="PF10373">
    <property type="entry name" value="EST1_DNA_bind"/>
    <property type="match status" value="1"/>
</dbReference>
<dbReference type="InterPro" id="IPR011990">
    <property type="entry name" value="TPR-like_helical_dom_sf"/>
</dbReference>
<gene>
    <name evidence="4" type="ORF">BDP27DRAFT_15877</name>
</gene>
<feature type="region of interest" description="Disordered" evidence="1">
    <location>
        <begin position="207"/>
        <end position="239"/>
    </location>
</feature>
<dbReference type="AlphaFoldDB" id="A0A9P5QAD9"/>
<dbReference type="SUPFAM" id="SSF48452">
    <property type="entry name" value="TPR-like"/>
    <property type="match status" value="1"/>
</dbReference>
<dbReference type="InterPro" id="IPR045153">
    <property type="entry name" value="Est1/Ebs1-like"/>
</dbReference>
<feature type="compositionally biased region" description="Low complexity" evidence="1">
    <location>
        <begin position="168"/>
        <end position="179"/>
    </location>
</feature>
<sequence>MSDQNPSAILREAKGIHATIKELLKTKEPFEKEIDFQRKNLRRRYLNLLLVHPYTKESDNVETHLWMQTSYSFISDYKQRLARIERATQRQPPGQSRHGPVEYRKLLQRFRQFLADEDKFWTQFVVRYHRSFSLDEAHPALVALGLVSEVADSPEELSPINGRNHFQFPPSTSFAPTSSSDRESRLTIVSKALVCLGDIARYREQYNESGGRSRVGPEEEGKGRKRNKRGGPPIADIPRPRNFERARTCYEQAKLLTPHDGNPSHQLAIIASYEKDMFTSLVHYYRSLCVKHPYETASENMAGLLSRTLEQRNTSGKKEVPPDIAHVPKVLIEEFKHKVVVLHALWRLGNESDDSTMVKEASNIYARFYDLVSERHLPEDFITRLVTLAQGALWKIRMLQDASSNNIKSRPRSFVASLPSPVIEARIYTHLLSLFRALLQVSIEKLKEPPPVDSDKDLAQRLIVEFRRTLPAMRIAGKWLRANYKYVMGDPEAQGNRKGKAKHTTESSGIISPLSTETIDFWRTYAEFLRALSRTFPQDRLPDLNFALTEDIEMKGFRPLKGYMDLQRNTNGTNGKEGLPLKESEVHPNDLHLMRIKDILSDAKALVEMENSPLAIYGNQFVVRGVESQVQPIPSMLPPTINQPVSPAFREQEDDAMTELTSNTDDAVIRDAFTHLNEGDDDDDDDEVDRIVWDPNPRFFSVTSMHVMAMLNIIL</sequence>
<dbReference type="InterPro" id="IPR018834">
    <property type="entry name" value="DNA/RNA-bd_Est1-type"/>
</dbReference>
<dbReference type="Proteomes" id="UP000772434">
    <property type="component" value="Unassembled WGS sequence"/>
</dbReference>
<accession>A0A9P5QAD9</accession>
<reference evidence="4" key="1">
    <citation type="submission" date="2020-11" db="EMBL/GenBank/DDBJ databases">
        <authorList>
            <consortium name="DOE Joint Genome Institute"/>
            <person name="Ahrendt S."/>
            <person name="Riley R."/>
            <person name="Andreopoulos W."/>
            <person name="Labutti K."/>
            <person name="Pangilinan J."/>
            <person name="Ruiz-Duenas F.J."/>
            <person name="Barrasa J.M."/>
            <person name="Sanchez-Garcia M."/>
            <person name="Camarero S."/>
            <person name="Miyauchi S."/>
            <person name="Serrano A."/>
            <person name="Linde D."/>
            <person name="Babiker R."/>
            <person name="Drula E."/>
            <person name="Ayuso-Fernandez I."/>
            <person name="Pacheco R."/>
            <person name="Padilla G."/>
            <person name="Ferreira P."/>
            <person name="Barriuso J."/>
            <person name="Kellner H."/>
            <person name="Castanera R."/>
            <person name="Alfaro M."/>
            <person name="Ramirez L."/>
            <person name="Pisabarro A.G."/>
            <person name="Kuo A."/>
            <person name="Tritt A."/>
            <person name="Lipzen A."/>
            <person name="He G."/>
            <person name="Yan M."/>
            <person name="Ng V."/>
            <person name="Cullen D."/>
            <person name="Martin F."/>
            <person name="Rosso M.-N."/>
            <person name="Henrissat B."/>
            <person name="Hibbett D."/>
            <person name="Martinez A.T."/>
            <person name="Grigoriev I.V."/>
        </authorList>
    </citation>
    <scope>NUCLEOTIDE SEQUENCE</scope>
    <source>
        <strain evidence="4">AH 40177</strain>
    </source>
</reference>